<dbReference type="Proteomes" id="UP000290900">
    <property type="component" value="Unassembled WGS sequence"/>
</dbReference>
<keyword evidence="10" id="KW-1185">Reference proteome</keyword>
<dbReference type="SUPFAM" id="SSF48371">
    <property type="entry name" value="ARM repeat"/>
    <property type="match status" value="1"/>
</dbReference>
<proteinExistence type="inferred from homology"/>
<dbReference type="FunCoup" id="A0A448YMI7">
    <property type="interactions" value="18"/>
</dbReference>
<dbReference type="GO" id="GO:0005829">
    <property type="term" value="C:cytosol"/>
    <property type="evidence" value="ECO:0007669"/>
    <property type="project" value="TreeGrafter"/>
</dbReference>
<dbReference type="PANTHER" id="PTHR13255">
    <property type="entry name" value="ATAXIN-10"/>
    <property type="match status" value="1"/>
</dbReference>
<dbReference type="InterPro" id="IPR019156">
    <property type="entry name" value="Ataxin-10_domain"/>
</dbReference>
<evidence type="ECO:0000256" key="2">
    <source>
        <dbReference type="ARBA" id="ARBA00022618"/>
    </source>
</evidence>
<dbReference type="EMBL" id="CAACVR010000018">
    <property type="protein sequence ID" value="VEU22106.1"/>
    <property type="molecule type" value="Genomic_DNA"/>
</dbReference>
<dbReference type="GO" id="GO:0051301">
    <property type="term" value="P:cell division"/>
    <property type="evidence" value="ECO:0007669"/>
    <property type="project" value="UniProtKB-KW"/>
</dbReference>
<dbReference type="AlphaFoldDB" id="A0A448YMI7"/>
<evidence type="ECO:0000256" key="7">
    <source>
        <dbReference type="SAM" id="MobiDB-lite"/>
    </source>
</evidence>
<evidence type="ECO:0000256" key="3">
    <source>
        <dbReference type="ARBA" id="ARBA00023306"/>
    </source>
</evidence>
<sequence>MTTGSLEILESIKKCIQVDTTPPDYYLSELGRWVQLSASDEEVRQKLANDDEFAQCIVSILRLYCDSVLDDYNELMARLVRGVLVLVRNVIPAMVERSEQDKVEKAGKVDKANDISLPQHDQPAHIHTHISPLITEITLKFIDLHYLGGSIIGLQCLCNLSNIGQEVAFDTYRLLCPLQVEDQADEFWDTWIQYVRTITSSERFVAGFLESEYFDGFVLTFKRISKHNQVDDSEFWEPSRFTIIGLRATLNIISNERFSTFLLNRREGNDEVIGELLWASQILVGGKETGWTQQQQINITAWLLDYLKVLRDDILAEVQNEDVEIILKRYESRLAAALDCISSLLRFQIVVNMLNSYNFLQDILDLFKVVCRKKKKGRLDEAKESIDDNNRSGIKCMLVEIISYLVHGNFKGQELVRTEHCLELVLDSSNLDLDEPFIRERAIVCIRTLLENNPGNQDFIANLAVQGVEMDEKSKEIMRECGYSVETEGGKVKVERKASGAATRATEGEAGGQTESNGK</sequence>
<evidence type="ECO:0000313" key="9">
    <source>
        <dbReference type="EMBL" id="VEU22106.1"/>
    </source>
</evidence>
<keyword evidence="3" id="KW-0131">Cell cycle</keyword>
<dbReference type="InParanoid" id="A0A448YMI7"/>
<evidence type="ECO:0000256" key="6">
    <source>
        <dbReference type="ARBA" id="ARBA00044805"/>
    </source>
</evidence>
<gene>
    <name evidence="9" type="ORF">BRENAR_LOCUS2838</name>
</gene>
<accession>A0A448YMI7</accession>
<feature type="region of interest" description="Disordered" evidence="7">
    <location>
        <begin position="494"/>
        <end position="519"/>
    </location>
</feature>
<dbReference type="InterPro" id="IPR016024">
    <property type="entry name" value="ARM-type_fold"/>
</dbReference>
<evidence type="ECO:0000259" key="8">
    <source>
        <dbReference type="Pfam" id="PF09759"/>
    </source>
</evidence>
<evidence type="ECO:0000256" key="5">
    <source>
        <dbReference type="ARBA" id="ARBA00044801"/>
    </source>
</evidence>
<comment type="function">
    <text evidence="4">May play a role in the regulation of cytokinesis.</text>
</comment>
<name>A0A448YMI7_BRENA</name>
<evidence type="ECO:0000313" key="10">
    <source>
        <dbReference type="Proteomes" id="UP000290900"/>
    </source>
</evidence>
<dbReference type="OrthoDB" id="379794at2759"/>
<organism evidence="9 10">
    <name type="scientific">Brettanomyces naardenensis</name>
    <name type="common">Yeast</name>
    <dbReference type="NCBI Taxonomy" id="13370"/>
    <lineage>
        <taxon>Eukaryota</taxon>
        <taxon>Fungi</taxon>
        <taxon>Dikarya</taxon>
        <taxon>Ascomycota</taxon>
        <taxon>Saccharomycotina</taxon>
        <taxon>Pichiomycetes</taxon>
        <taxon>Pichiales</taxon>
        <taxon>Pichiaceae</taxon>
        <taxon>Brettanomyces</taxon>
    </lineage>
</organism>
<comment type="similarity">
    <text evidence="1">Belongs to the ataxin-10 family.</text>
</comment>
<protein>
    <recommendedName>
        <fullName evidence="5">Ataxin-10 homolog</fullName>
    </recommendedName>
    <alternativeName>
        <fullName evidence="6">Copper transport protein 86</fullName>
    </alternativeName>
</protein>
<feature type="domain" description="Ataxin-10" evidence="8">
    <location>
        <begin position="394"/>
        <end position="494"/>
    </location>
</feature>
<dbReference type="PANTHER" id="PTHR13255:SF0">
    <property type="entry name" value="ATAXIN-10"/>
    <property type="match status" value="1"/>
</dbReference>
<dbReference type="Pfam" id="PF09759">
    <property type="entry name" value="Atx10homo_assoc"/>
    <property type="match status" value="1"/>
</dbReference>
<evidence type="ECO:0000256" key="1">
    <source>
        <dbReference type="ARBA" id="ARBA00008384"/>
    </source>
</evidence>
<keyword evidence="2" id="KW-0132">Cell division</keyword>
<reference evidence="9 10" key="1">
    <citation type="submission" date="2018-12" db="EMBL/GenBank/DDBJ databases">
        <authorList>
            <person name="Tiukova I."/>
            <person name="Dainat J."/>
        </authorList>
    </citation>
    <scope>NUCLEOTIDE SEQUENCE [LARGE SCALE GENOMIC DNA]</scope>
</reference>
<dbReference type="InterPro" id="IPR051374">
    <property type="entry name" value="Ataxin-10/CTR86_families"/>
</dbReference>
<evidence type="ECO:0000256" key="4">
    <source>
        <dbReference type="ARBA" id="ARBA00044746"/>
    </source>
</evidence>